<dbReference type="SUPFAM" id="SSF64268">
    <property type="entry name" value="PX domain"/>
    <property type="match status" value="1"/>
</dbReference>
<reference evidence="3" key="1">
    <citation type="submission" date="2022-08" db="UniProtKB">
        <authorList>
            <consortium name="EnsemblMetazoa"/>
        </authorList>
    </citation>
    <scope>IDENTIFICATION</scope>
    <source>
        <strain evidence="3">EBRO</strain>
    </source>
</reference>
<dbReference type="EnsemblMetazoa" id="AATE004060-RA">
    <property type="protein sequence ID" value="AATE004060-PA.1"/>
    <property type="gene ID" value="AATE004060"/>
</dbReference>
<dbReference type="Gene3D" id="3.30.1520.10">
    <property type="entry name" value="Phox-like domain"/>
    <property type="match status" value="1"/>
</dbReference>
<proteinExistence type="predicted"/>
<dbReference type="SMART" id="SM00312">
    <property type="entry name" value="PX"/>
    <property type="match status" value="1"/>
</dbReference>
<dbReference type="GO" id="GO:0005829">
    <property type="term" value="C:cytosol"/>
    <property type="evidence" value="ECO:0007669"/>
    <property type="project" value="GOC"/>
</dbReference>
<evidence type="ECO:0000256" key="1">
    <source>
        <dbReference type="ARBA" id="ARBA00004287"/>
    </source>
</evidence>
<feature type="compositionally biased region" description="Acidic residues" evidence="2">
    <location>
        <begin position="137"/>
        <end position="155"/>
    </location>
</feature>
<dbReference type="GO" id="GO:0006886">
    <property type="term" value="P:intracellular protein transport"/>
    <property type="evidence" value="ECO:0007669"/>
    <property type="project" value="TreeGrafter"/>
</dbReference>
<dbReference type="PANTHER" id="PTHR46571">
    <property type="entry name" value="SORTING NEXIN-8"/>
    <property type="match status" value="1"/>
</dbReference>
<dbReference type="InterPro" id="IPR036871">
    <property type="entry name" value="PX_dom_sf"/>
</dbReference>
<evidence type="ECO:0000313" key="3">
    <source>
        <dbReference type="EnsemblMetazoa" id="AATE004060-PA.1"/>
    </source>
</evidence>
<dbReference type="InterPro" id="IPR035704">
    <property type="entry name" value="SNX8/Mvp1_PX"/>
</dbReference>
<dbReference type="GO" id="GO:0034498">
    <property type="term" value="P:early endosome to Golgi transport"/>
    <property type="evidence" value="ECO:0007669"/>
    <property type="project" value="TreeGrafter"/>
</dbReference>
<dbReference type="Pfam" id="PF00787">
    <property type="entry name" value="PX"/>
    <property type="match status" value="1"/>
</dbReference>
<feature type="region of interest" description="Disordered" evidence="2">
    <location>
        <begin position="125"/>
        <end position="155"/>
    </location>
</feature>
<evidence type="ECO:0000256" key="2">
    <source>
        <dbReference type="SAM" id="MobiDB-lite"/>
    </source>
</evidence>
<dbReference type="PROSITE" id="PS50195">
    <property type="entry name" value="PX"/>
    <property type="match status" value="1"/>
</dbReference>
<comment type="subcellular location">
    <subcellularLocation>
        <location evidence="1">Membrane</location>
        <topology evidence="1">Peripheral membrane protein</topology>
        <orientation evidence="1">Cytoplasmic side</orientation>
    </subcellularLocation>
</comment>
<protein>
    <submittedName>
        <fullName evidence="3">Uncharacterized protein</fullName>
    </submittedName>
</protein>
<dbReference type="InterPro" id="IPR028662">
    <property type="entry name" value="SNX8/Mvp1"/>
</dbReference>
<name>A0A182IRF0_ANOAO</name>
<dbReference type="PANTHER" id="PTHR46571:SF1">
    <property type="entry name" value="SORTING NEXIN-8"/>
    <property type="match status" value="1"/>
</dbReference>
<sequence length="608" mass="65520">MPVIVETNFLQSPTASLLTASPPGPAVVAAMAPGSPEAASIALLEVSSTSAAAGGHVFPTGREPPTAGAPACVGDSTFINGAGGGSNGGSNSTATAVHSVLLWNGTQQSRSPSLGDTFVSAAASSDLPYPSSSFTDSSDDSDTGPEGEGEEDAEMLDVSVTRSAFGYITTATITLSGSHNSLDAQAAIGNGQNVRGSSFPDNGNAPVVPAVPTVTVPPGTLLPPGHAPSPSGSTSISLSIGSIGEDSTVRELNEPHISVKIVPEKKGLFLKHSEYEIKLKGTEKPVRRRYKDFVTLLGYLAEKYPYRLLPSLPPKQLMLDSLLEERRRGLQTWLTIVSLHPVLGPSPIVGTFLRDTTTDYQYRMRVAYEKQMDEYARLRPDVTLPREDVDALAEARTRLCRVKGGIGRLRELFEEQTDRTEQQLTERTEIEHILQSVDLREAFAEGTFEDMSAGVRLATRQCERYVRVQQRAVTERLHVLLEVLHAHSTLCERIEKGIFAEHQKALLKTASSGVSGHGRAKTLTTATPNHGSLIMPSEGCVSPSDPTLVARRSAFAFSCARSETELAERYLHSLPSILLSYAHEEQQHHQQMSKIWHRLVVNESGRLS</sequence>
<dbReference type="CDD" id="cd06866">
    <property type="entry name" value="PX_SNX8_Mvp1p_like"/>
    <property type="match status" value="1"/>
</dbReference>
<accession>A0A182IRF0</accession>
<dbReference type="AlphaFoldDB" id="A0A182IRF0"/>
<dbReference type="InterPro" id="IPR001683">
    <property type="entry name" value="PX_dom"/>
</dbReference>
<dbReference type="GO" id="GO:0035091">
    <property type="term" value="F:phosphatidylinositol binding"/>
    <property type="evidence" value="ECO:0007669"/>
    <property type="project" value="InterPro"/>
</dbReference>
<dbReference type="VEuPathDB" id="VectorBase:AATE004060"/>
<dbReference type="STRING" id="41427.A0A182IRF0"/>
<dbReference type="GO" id="GO:0031901">
    <property type="term" value="C:early endosome membrane"/>
    <property type="evidence" value="ECO:0007669"/>
    <property type="project" value="TreeGrafter"/>
</dbReference>
<organism evidence="3">
    <name type="scientific">Anopheles atroparvus</name>
    <name type="common">European mosquito</name>
    <dbReference type="NCBI Taxonomy" id="41427"/>
    <lineage>
        <taxon>Eukaryota</taxon>
        <taxon>Metazoa</taxon>
        <taxon>Ecdysozoa</taxon>
        <taxon>Arthropoda</taxon>
        <taxon>Hexapoda</taxon>
        <taxon>Insecta</taxon>
        <taxon>Pterygota</taxon>
        <taxon>Neoptera</taxon>
        <taxon>Endopterygota</taxon>
        <taxon>Diptera</taxon>
        <taxon>Nematocera</taxon>
        <taxon>Culicoidea</taxon>
        <taxon>Culicidae</taxon>
        <taxon>Anophelinae</taxon>
        <taxon>Anopheles</taxon>
    </lineage>
</organism>